<dbReference type="InterPro" id="IPR029063">
    <property type="entry name" value="SAM-dependent_MTases_sf"/>
</dbReference>
<evidence type="ECO:0000313" key="3">
    <source>
        <dbReference type="Proteomes" id="UP001500466"/>
    </source>
</evidence>
<comment type="caution">
    <text evidence="2">The sequence shown here is derived from an EMBL/GenBank/DDBJ whole genome shotgun (WGS) entry which is preliminary data.</text>
</comment>
<sequence>MAASTPRIELDGRDPAAVDGRQLRAVAFQDVRLAYVREVVRDAGSAVAGNAALVVGNGRGPLAGSLAGLGFAVTAVDPSAVATEMARTESAARGLPVEHVVADAEKLPVGDGAFGLVYVADTLETSADLDGVVREAARVLAPDGVLVYDTVNRTWLAKAIYLGAFQRFPGTRIMPPGRYAAERLRTPGEMADVLARHGLANEDTRGFKPRNPLHLVTATRKRRQGKITDEQIPPLVDFVLGGNPLVTYLGYARRTAR</sequence>
<reference evidence="3" key="1">
    <citation type="journal article" date="2019" name="Int. J. Syst. Evol. Microbiol.">
        <title>The Global Catalogue of Microorganisms (GCM) 10K type strain sequencing project: providing services to taxonomists for standard genome sequencing and annotation.</title>
        <authorList>
            <consortium name="The Broad Institute Genomics Platform"/>
            <consortium name="The Broad Institute Genome Sequencing Center for Infectious Disease"/>
            <person name="Wu L."/>
            <person name="Ma J."/>
        </authorList>
    </citation>
    <scope>NUCLEOTIDE SEQUENCE [LARGE SCALE GENOMIC DNA]</scope>
    <source>
        <strain evidence="3">JCM 17986</strain>
    </source>
</reference>
<dbReference type="RefSeq" id="WP_345673984.1">
    <property type="nucleotide sequence ID" value="NZ_BAABHS010000003.1"/>
</dbReference>
<name>A0ABP9GR81_9ACTN</name>
<gene>
    <name evidence="2" type="ORF">GCM10023205_09550</name>
</gene>
<feature type="domain" description="Methyltransferase type 11" evidence="1">
    <location>
        <begin position="54"/>
        <end position="147"/>
    </location>
</feature>
<dbReference type="InterPro" id="IPR013216">
    <property type="entry name" value="Methyltransf_11"/>
</dbReference>
<protein>
    <recommendedName>
        <fullName evidence="1">Methyltransferase type 11 domain-containing protein</fullName>
    </recommendedName>
</protein>
<dbReference type="EMBL" id="BAABHS010000003">
    <property type="protein sequence ID" value="GAA4950871.1"/>
    <property type="molecule type" value="Genomic_DNA"/>
</dbReference>
<dbReference type="Proteomes" id="UP001500466">
    <property type="component" value="Unassembled WGS sequence"/>
</dbReference>
<dbReference type="SUPFAM" id="SSF53335">
    <property type="entry name" value="S-adenosyl-L-methionine-dependent methyltransferases"/>
    <property type="match status" value="1"/>
</dbReference>
<evidence type="ECO:0000313" key="2">
    <source>
        <dbReference type="EMBL" id="GAA4950871.1"/>
    </source>
</evidence>
<organism evidence="2 3">
    <name type="scientific">Yinghuangia aomiensis</name>
    <dbReference type="NCBI Taxonomy" id="676205"/>
    <lineage>
        <taxon>Bacteria</taxon>
        <taxon>Bacillati</taxon>
        <taxon>Actinomycetota</taxon>
        <taxon>Actinomycetes</taxon>
        <taxon>Kitasatosporales</taxon>
        <taxon>Streptomycetaceae</taxon>
        <taxon>Yinghuangia</taxon>
    </lineage>
</organism>
<keyword evidence="3" id="KW-1185">Reference proteome</keyword>
<evidence type="ECO:0000259" key="1">
    <source>
        <dbReference type="Pfam" id="PF08241"/>
    </source>
</evidence>
<dbReference type="Pfam" id="PF08241">
    <property type="entry name" value="Methyltransf_11"/>
    <property type="match status" value="1"/>
</dbReference>
<accession>A0ABP9GR81</accession>
<proteinExistence type="predicted"/>
<dbReference type="Gene3D" id="3.40.50.150">
    <property type="entry name" value="Vaccinia Virus protein VP39"/>
    <property type="match status" value="1"/>
</dbReference>
<dbReference type="CDD" id="cd02440">
    <property type="entry name" value="AdoMet_MTases"/>
    <property type="match status" value="1"/>
</dbReference>